<sequence length="135" mass="15169">AVCERIRQELALVKNVNSLKLCVLGFSRVLMTMGRLILLMVASLAPDDVTSKSRTKTDFDVSSSGANEATMDKISLPSVISILENPKTQSFRELTFLNCARLFRICPILSQTASYHACHERIELEWIFLGFERNS</sequence>
<dbReference type="Proteomes" id="UP000005239">
    <property type="component" value="Unassembled WGS sequence"/>
</dbReference>
<evidence type="ECO:0000313" key="1">
    <source>
        <dbReference type="EnsemblMetazoa" id="PPA35372.1"/>
    </source>
</evidence>
<name>A0A2A6B7I5_PRIPA</name>
<reference evidence="2" key="1">
    <citation type="journal article" date="2008" name="Nat. Genet.">
        <title>The Pristionchus pacificus genome provides a unique perspective on nematode lifestyle and parasitism.</title>
        <authorList>
            <person name="Dieterich C."/>
            <person name="Clifton S.W."/>
            <person name="Schuster L.N."/>
            <person name="Chinwalla A."/>
            <person name="Delehaunty K."/>
            <person name="Dinkelacker I."/>
            <person name="Fulton L."/>
            <person name="Fulton R."/>
            <person name="Godfrey J."/>
            <person name="Minx P."/>
            <person name="Mitreva M."/>
            <person name="Roeseler W."/>
            <person name="Tian H."/>
            <person name="Witte H."/>
            <person name="Yang S.P."/>
            <person name="Wilson R.K."/>
            <person name="Sommer R.J."/>
        </authorList>
    </citation>
    <scope>NUCLEOTIDE SEQUENCE [LARGE SCALE GENOMIC DNA]</scope>
    <source>
        <strain evidence="2">PS312</strain>
    </source>
</reference>
<dbReference type="EnsemblMetazoa" id="PPA35372.1">
    <property type="protein sequence ID" value="PPA35372.1"/>
    <property type="gene ID" value="WBGene00273741"/>
</dbReference>
<gene>
    <name evidence="1" type="primary">WBGene00273741</name>
</gene>
<accession>A0A2A6B7I5</accession>
<evidence type="ECO:0000313" key="2">
    <source>
        <dbReference type="Proteomes" id="UP000005239"/>
    </source>
</evidence>
<protein>
    <submittedName>
        <fullName evidence="1">Uncharacterized protein</fullName>
    </submittedName>
</protein>
<reference evidence="1" key="2">
    <citation type="submission" date="2022-06" db="UniProtKB">
        <authorList>
            <consortium name="EnsemblMetazoa"/>
        </authorList>
    </citation>
    <scope>IDENTIFICATION</scope>
    <source>
        <strain evidence="1">PS312</strain>
    </source>
</reference>
<proteinExistence type="predicted"/>
<dbReference type="AlphaFoldDB" id="A0A2A6B7I5"/>
<accession>A0A8R1ULR0</accession>
<organism evidence="1 2">
    <name type="scientific">Pristionchus pacificus</name>
    <name type="common">Parasitic nematode worm</name>
    <dbReference type="NCBI Taxonomy" id="54126"/>
    <lineage>
        <taxon>Eukaryota</taxon>
        <taxon>Metazoa</taxon>
        <taxon>Ecdysozoa</taxon>
        <taxon>Nematoda</taxon>
        <taxon>Chromadorea</taxon>
        <taxon>Rhabditida</taxon>
        <taxon>Rhabditina</taxon>
        <taxon>Diplogasteromorpha</taxon>
        <taxon>Diplogasteroidea</taxon>
        <taxon>Neodiplogasteridae</taxon>
        <taxon>Pristionchus</taxon>
    </lineage>
</organism>
<keyword evidence="2" id="KW-1185">Reference proteome</keyword>